<dbReference type="InterPro" id="IPR009057">
    <property type="entry name" value="Homeodomain-like_sf"/>
</dbReference>
<name>A0A060T234_BLAAD</name>
<dbReference type="Pfam" id="PF00249">
    <property type="entry name" value="Myb_DNA-binding"/>
    <property type="match status" value="1"/>
</dbReference>
<accession>A0A060T234</accession>
<feature type="compositionally biased region" description="Polar residues" evidence="1">
    <location>
        <begin position="439"/>
        <end position="451"/>
    </location>
</feature>
<dbReference type="CDD" id="cd00167">
    <property type="entry name" value="SANT"/>
    <property type="match status" value="1"/>
</dbReference>
<dbReference type="PROSITE" id="PS50090">
    <property type="entry name" value="MYB_LIKE"/>
    <property type="match status" value="1"/>
</dbReference>
<evidence type="ECO:0000259" key="2">
    <source>
        <dbReference type="PROSITE" id="PS50090"/>
    </source>
</evidence>
<dbReference type="AlphaFoldDB" id="A0A060T234"/>
<protein>
    <submittedName>
        <fullName evidence="4">ARAD1A04466p</fullName>
    </submittedName>
</protein>
<feature type="compositionally biased region" description="Low complexity" evidence="1">
    <location>
        <begin position="235"/>
        <end position="250"/>
    </location>
</feature>
<proteinExistence type="predicted"/>
<dbReference type="PANTHER" id="PTHR45614">
    <property type="entry name" value="MYB PROTEIN-RELATED"/>
    <property type="match status" value="1"/>
</dbReference>
<dbReference type="Gene3D" id="1.10.10.60">
    <property type="entry name" value="Homeodomain-like"/>
    <property type="match status" value="1"/>
</dbReference>
<dbReference type="InterPro" id="IPR001005">
    <property type="entry name" value="SANT/Myb"/>
</dbReference>
<gene>
    <name evidence="4" type="ORF">GNLVRS02_ARAD1A04466g</name>
</gene>
<evidence type="ECO:0000313" key="4">
    <source>
        <dbReference type="EMBL" id="CDP33221.1"/>
    </source>
</evidence>
<feature type="compositionally biased region" description="Low complexity" evidence="1">
    <location>
        <begin position="308"/>
        <end position="337"/>
    </location>
</feature>
<evidence type="ECO:0000259" key="3">
    <source>
        <dbReference type="PROSITE" id="PS51294"/>
    </source>
</evidence>
<feature type="domain" description="HTH myb-type" evidence="3">
    <location>
        <begin position="19"/>
        <end position="73"/>
    </location>
</feature>
<dbReference type="GO" id="GO:0000978">
    <property type="term" value="F:RNA polymerase II cis-regulatory region sequence-specific DNA binding"/>
    <property type="evidence" value="ECO:0007669"/>
    <property type="project" value="TreeGrafter"/>
</dbReference>
<dbReference type="PANTHER" id="PTHR45614:SF25">
    <property type="entry name" value="MYB PROTEIN"/>
    <property type="match status" value="1"/>
</dbReference>
<dbReference type="EMBL" id="HG937691">
    <property type="protein sequence ID" value="CDP33221.1"/>
    <property type="molecule type" value="Genomic_DNA"/>
</dbReference>
<feature type="compositionally biased region" description="Low complexity" evidence="1">
    <location>
        <begin position="131"/>
        <end position="164"/>
    </location>
</feature>
<feature type="compositionally biased region" description="Low complexity" evidence="1">
    <location>
        <begin position="345"/>
        <end position="368"/>
    </location>
</feature>
<evidence type="ECO:0000256" key="1">
    <source>
        <dbReference type="SAM" id="MobiDB-lite"/>
    </source>
</evidence>
<dbReference type="GO" id="GO:0005634">
    <property type="term" value="C:nucleus"/>
    <property type="evidence" value="ECO:0007669"/>
    <property type="project" value="TreeGrafter"/>
</dbReference>
<feature type="compositionally biased region" description="Low complexity" evidence="1">
    <location>
        <begin position="259"/>
        <end position="269"/>
    </location>
</feature>
<organism evidence="4">
    <name type="scientific">Blastobotrys adeninivorans</name>
    <name type="common">Yeast</name>
    <name type="synonym">Arxula adeninivorans</name>
    <dbReference type="NCBI Taxonomy" id="409370"/>
    <lineage>
        <taxon>Eukaryota</taxon>
        <taxon>Fungi</taxon>
        <taxon>Dikarya</taxon>
        <taxon>Ascomycota</taxon>
        <taxon>Saccharomycotina</taxon>
        <taxon>Dipodascomycetes</taxon>
        <taxon>Dipodascales</taxon>
        <taxon>Trichomonascaceae</taxon>
        <taxon>Blastobotrys</taxon>
    </lineage>
</organism>
<dbReference type="SMART" id="SM00717">
    <property type="entry name" value="SANT"/>
    <property type="match status" value="1"/>
</dbReference>
<dbReference type="SUPFAM" id="SSF46689">
    <property type="entry name" value="Homeodomain-like"/>
    <property type="match status" value="1"/>
</dbReference>
<dbReference type="GO" id="GO:0000278">
    <property type="term" value="P:mitotic cell cycle"/>
    <property type="evidence" value="ECO:0007669"/>
    <property type="project" value="TreeGrafter"/>
</dbReference>
<dbReference type="PROSITE" id="PS51294">
    <property type="entry name" value="HTH_MYB"/>
    <property type="match status" value="1"/>
</dbReference>
<feature type="compositionally biased region" description="Low complexity" evidence="1">
    <location>
        <begin position="76"/>
        <end position="124"/>
    </location>
</feature>
<dbReference type="GO" id="GO:0000981">
    <property type="term" value="F:DNA-binding transcription factor activity, RNA polymerase II-specific"/>
    <property type="evidence" value="ECO:0007669"/>
    <property type="project" value="TreeGrafter"/>
</dbReference>
<dbReference type="InterPro" id="IPR017930">
    <property type="entry name" value="Myb_dom"/>
</dbReference>
<feature type="compositionally biased region" description="Basic and acidic residues" evidence="1">
    <location>
        <begin position="456"/>
        <end position="470"/>
    </location>
</feature>
<sequence>MLATRTPKQCRERYHQNLKPSLNHEPITDEEGLYIEQLVAQYGKKWAEIARHLNGRSDNAVKNWWNGGANRRRRASLSVDKSKLSSSPHSSPSQSASSQTAPPGQPTQPGQPSQPTQPAQQAQQPIPPHVQQPIQQSIQQPIQQPGQPMHQSLQQPVQPSGQPIQQPPQPPHQPQQQPMANGALPSLRQFGQPSMYPVGRVSLPNIYSDSFSPQGGPRFKHPFQSSANPPGPSGSGPAAAPTNSSSGGAPVVFNSAYTSDSSGFRSSASGQNAPVDPHHPAPGGSPRPHLHTHSPYGRRRHEELSTFSYSRRMSATTTSSTTGYSSSRTSSIISTASENDDPLHSLSKYSLASASSSRRNSAIPPSSSDVLPPLASSTPGGPSPSPSTGPVAGHRHTPPPLPPPDSLNFTHRHSITGYPSASGPSSHLAVPSKLDHVQFASQPQSPASKPVTSDAVVKDEDDSKNNESKLKISSLLS</sequence>
<reference evidence="4" key="1">
    <citation type="submission" date="2014-02" db="EMBL/GenBank/DDBJ databases">
        <authorList>
            <person name="Genoscope - CEA"/>
        </authorList>
    </citation>
    <scope>NUCLEOTIDE SEQUENCE</scope>
    <source>
        <strain evidence="4">LS3</strain>
    </source>
</reference>
<dbReference type="GO" id="GO:0045944">
    <property type="term" value="P:positive regulation of transcription by RNA polymerase II"/>
    <property type="evidence" value="ECO:0007669"/>
    <property type="project" value="TreeGrafter"/>
</dbReference>
<feature type="domain" description="Myb-like" evidence="2">
    <location>
        <begin position="19"/>
        <end position="66"/>
    </location>
</feature>
<dbReference type="InterPro" id="IPR050560">
    <property type="entry name" value="MYB_TF"/>
</dbReference>
<reference evidence="4" key="2">
    <citation type="submission" date="2014-06" db="EMBL/GenBank/DDBJ databases">
        <title>The complete genome of Blastobotrys (Arxula) adeninivorans LS3 - a yeast of biotechnological interest.</title>
        <authorList>
            <person name="Kunze G."/>
            <person name="Gaillardin C."/>
            <person name="Czernicka M."/>
            <person name="Durrens P."/>
            <person name="Martin T."/>
            <person name="Boer E."/>
            <person name="Gabaldon T."/>
            <person name="Cruz J."/>
            <person name="Talla E."/>
            <person name="Marck C."/>
            <person name="Goffeau A."/>
            <person name="Barbe V."/>
            <person name="Baret P."/>
            <person name="Baronian K."/>
            <person name="Beier S."/>
            <person name="Bleykasten C."/>
            <person name="Bode R."/>
            <person name="Casaregola S."/>
            <person name="Despons L."/>
            <person name="Fairhead C."/>
            <person name="Giersberg M."/>
            <person name="Gierski P."/>
            <person name="Hahnel U."/>
            <person name="Hartmann A."/>
            <person name="Jankowska D."/>
            <person name="Jubin C."/>
            <person name="Jung P."/>
            <person name="Lafontaine I."/>
            <person name="Leh-Louis V."/>
            <person name="Lemaire M."/>
            <person name="Marcet-Houben M."/>
            <person name="Mascher M."/>
            <person name="Morel G."/>
            <person name="Richard G.-F."/>
            <person name="Riechen J."/>
            <person name="Sacerdot C."/>
            <person name="Sarkar A."/>
            <person name="Savel G."/>
            <person name="Schacherer J."/>
            <person name="Sherman D."/>
            <person name="Straub M.-L."/>
            <person name="Stein N."/>
            <person name="Thierry A."/>
            <person name="Trautwein-Schult A."/>
            <person name="Westhof E."/>
            <person name="Worch S."/>
            <person name="Dujon B."/>
            <person name="Souciet J.-L."/>
            <person name="Wincker P."/>
            <person name="Scholz U."/>
            <person name="Neuveglise N."/>
        </authorList>
    </citation>
    <scope>NUCLEOTIDE SEQUENCE</scope>
    <source>
        <strain evidence="4">LS3</strain>
    </source>
</reference>
<feature type="region of interest" description="Disordered" evidence="1">
    <location>
        <begin position="72"/>
        <end position="477"/>
    </location>
</feature>
<feature type="compositionally biased region" description="Basic residues" evidence="1">
    <location>
        <begin position="288"/>
        <end position="299"/>
    </location>
</feature>